<protein>
    <recommendedName>
        <fullName evidence="3">Methyltransferase domain-containing protein</fullName>
    </recommendedName>
</protein>
<dbReference type="PANTHER" id="PTHR43861:SF1">
    <property type="entry name" value="TRANS-ACONITATE 2-METHYLTRANSFERASE"/>
    <property type="match status" value="1"/>
</dbReference>
<dbReference type="InterPro" id="IPR041698">
    <property type="entry name" value="Methyltransf_25"/>
</dbReference>
<reference evidence="4 5" key="1">
    <citation type="journal article" date="2016" name="Nat. Commun.">
        <title>Thousands of microbial genomes shed light on interconnected biogeochemical processes in an aquifer system.</title>
        <authorList>
            <person name="Anantharaman K."/>
            <person name="Brown C.T."/>
            <person name="Hug L.A."/>
            <person name="Sharon I."/>
            <person name="Castelle C.J."/>
            <person name="Probst A.J."/>
            <person name="Thomas B.C."/>
            <person name="Singh A."/>
            <person name="Wilkins M.J."/>
            <person name="Karaoz U."/>
            <person name="Brodie E.L."/>
            <person name="Williams K.H."/>
            <person name="Hubbard S.S."/>
            <person name="Banfield J.F."/>
        </authorList>
    </citation>
    <scope>NUCLEOTIDE SEQUENCE [LARGE SCALE GENOMIC DNA]</scope>
</reference>
<dbReference type="Pfam" id="PF13649">
    <property type="entry name" value="Methyltransf_25"/>
    <property type="match status" value="1"/>
</dbReference>
<dbReference type="Proteomes" id="UP000177629">
    <property type="component" value="Unassembled WGS sequence"/>
</dbReference>
<dbReference type="CDD" id="cd02440">
    <property type="entry name" value="AdoMet_MTases"/>
    <property type="match status" value="1"/>
</dbReference>
<dbReference type="GO" id="GO:0008168">
    <property type="term" value="F:methyltransferase activity"/>
    <property type="evidence" value="ECO:0007669"/>
    <property type="project" value="UniProtKB-KW"/>
</dbReference>
<dbReference type="SUPFAM" id="SSF53335">
    <property type="entry name" value="S-adenosyl-L-methionine-dependent methyltransferases"/>
    <property type="match status" value="1"/>
</dbReference>
<dbReference type="GO" id="GO:0032259">
    <property type="term" value="P:methylation"/>
    <property type="evidence" value="ECO:0007669"/>
    <property type="project" value="UniProtKB-KW"/>
</dbReference>
<comment type="caution">
    <text evidence="4">The sequence shown here is derived from an EMBL/GenBank/DDBJ whole genome shotgun (WGS) entry which is preliminary data.</text>
</comment>
<evidence type="ECO:0000256" key="1">
    <source>
        <dbReference type="ARBA" id="ARBA00022603"/>
    </source>
</evidence>
<proteinExistence type="predicted"/>
<dbReference type="InterPro" id="IPR029063">
    <property type="entry name" value="SAM-dependent_MTases_sf"/>
</dbReference>
<evidence type="ECO:0000313" key="4">
    <source>
        <dbReference type="EMBL" id="OHA48833.1"/>
    </source>
</evidence>
<dbReference type="STRING" id="1802362.A2806_04010"/>
<organism evidence="4 5">
    <name type="scientific">Candidatus Terrybacteria bacterium RIFCSPHIGHO2_01_FULL_48_17</name>
    <dbReference type="NCBI Taxonomy" id="1802362"/>
    <lineage>
        <taxon>Bacteria</taxon>
        <taxon>Candidatus Terryibacteriota</taxon>
    </lineage>
</organism>
<dbReference type="AlphaFoldDB" id="A0A1G2PKM8"/>
<keyword evidence="1" id="KW-0489">Methyltransferase</keyword>
<dbReference type="EMBL" id="MHSS01000002">
    <property type="protein sequence ID" value="OHA48833.1"/>
    <property type="molecule type" value="Genomic_DNA"/>
</dbReference>
<sequence>MNGSRILDLGCGPGRDCAYFAGLELKPIGADLSSGMLVLVRERGLPTVRMDFEHLGFADQVFDGVWAFHSLMHSPKYKMPSILKGIFRTMSPGAPLLVAFMEGKGNEWRRSSRWGKSPPRYFALYQEHELRKLLERAGFYIVGVLRPEPRWLNILAVRPHETA</sequence>
<dbReference type="Gene3D" id="3.40.50.150">
    <property type="entry name" value="Vaccinia Virus protein VP39"/>
    <property type="match status" value="1"/>
</dbReference>
<accession>A0A1G2PKM8</accession>
<gene>
    <name evidence="4" type="ORF">A2806_04010</name>
</gene>
<keyword evidence="2" id="KW-0808">Transferase</keyword>
<evidence type="ECO:0000256" key="2">
    <source>
        <dbReference type="ARBA" id="ARBA00022679"/>
    </source>
</evidence>
<dbReference type="PANTHER" id="PTHR43861">
    <property type="entry name" value="TRANS-ACONITATE 2-METHYLTRANSFERASE-RELATED"/>
    <property type="match status" value="1"/>
</dbReference>
<evidence type="ECO:0000313" key="5">
    <source>
        <dbReference type="Proteomes" id="UP000177629"/>
    </source>
</evidence>
<evidence type="ECO:0000259" key="3">
    <source>
        <dbReference type="Pfam" id="PF13649"/>
    </source>
</evidence>
<name>A0A1G2PKM8_9BACT</name>
<feature type="domain" description="Methyltransferase" evidence="3">
    <location>
        <begin position="6"/>
        <end position="93"/>
    </location>
</feature>